<dbReference type="RefSeq" id="WP_088962081.1">
    <property type="nucleotide sequence ID" value="NZ_LT607410.1"/>
</dbReference>
<dbReference type="AlphaFoldDB" id="A0A1C4YM94"/>
<evidence type="ECO:0000313" key="2">
    <source>
        <dbReference type="EMBL" id="SCF21814.1"/>
    </source>
</evidence>
<protein>
    <submittedName>
        <fullName evidence="2">Lycopene beta-cyclase</fullName>
    </submittedName>
</protein>
<evidence type="ECO:0000313" key="3">
    <source>
        <dbReference type="Proteomes" id="UP000198228"/>
    </source>
</evidence>
<dbReference type="InterPro" id="IPR036188">
    <property type="entry name" value="FAD/NAD-bd_sf"/>
</dbReference>
<name>A0A1C4YM94_9ACTN</name>
<feature type="region of interest" description="Disordered" evidence="1">
    <location>
        <begin position="387"/>
        <end position="408"/>
    </location>
</feature>
<sequence length="408" mass="44318">MDNVDLAVVGGGGAGSLLLAALDRHDLRELRIAVVDRVRKRGQDRTWAFWGTPGTDLEPMLSASWRQVEVTTPAGRRRLDLAPLRYAMLRSAPVYERAAEAERRLGATRVDAAVGALDDDGGSVTVRDADGTALLRARWVLDSRPRPPRRAGRTSWLQHFRGWWLESAGPVFDPDRAVLMDFRTPQPARGVSFGYLLPVSDRYALVEYTEFSPRRLTDAGYDTALRGYADLLGLDLTALTVREVEDGVIPMTDAPFEGRPSPRVVRLGTAGGATRPSTGFTFSAMHRQADDVARALAAGRAPVPRLAYPRRHLWMDAVALRALDRGAVGGPEFFDRLFDRNPAQRVLRFLDGATTPAEDLAVMRSSPLLPMTSAVVGDAVGRLRARLRPGPAPASLGAGPDRAGQAGS</sequence>
<dbReference type="SUPFAM" id="SSF51905">
    <property type="entry name" value="FAD/NAD(P)-binding domain"/>
    <property type="match status" value="1"/>
</dbReference>
<reference evidence="2 3" key="1">
    <citation type="submission" date="2016-06" db="EMBL/GenBank/DDBJ databases">
        <authorList>
            <person name="Kjaerup R.B."/>
            <person name="Dalgaard T.S."/>
            <person name="Juul-Madsen H.R."/>
        </authorList>
    </citation>
    <scope>NUCLEOTIDE SEQUENCE [LARGE SCALE GENOMIC DNA]</scope>
    <source>
        <strain evidence="2 3">DSM 43821</strain>
    </source>
</reference>
<dbReference type="EMBL" id="LT607410">
    <property type="protein sequence ID" value="SCF21814.1"/>
    <property type="molecule type" value="Genomic_DNA"/>
</dbReference>
<organism evidence="2 3">
    <name type="scientific">Micromonospora purpureochromogenes</name>
    <dbReference type="NCBI Taxonomy" id="47872"/>
    <lineage>
        <taxon>Bacteria</taxon>
        <taxon>Bacillati</taxon>
        <taxon>Actinomycetota</taxon>
        <taxon>Actinomycetes</taxon>
        <taxon>Micromonosporales</taxon>
        <taxon>Micromonosporaceae</taxon>
        <taxon>Micromonospora</taxon>
    </lineage>
</organism>
<gene>
    <name evidence="2" type="ORF">GA0074696_3511</name>
</gene>
<dbReference type="Pfam" id="PF05834">
    <property type="entry name" value="Lycopene_cycl"/>
    <property type="match status" value="1"/>
</dbReference>
<dbReference type="Proteomes" id="UP000198228">
    <property type="component" value="Chromosome I"/>
</dbReference>
<accession>A0A1C4YM94</accession>
<evidence type="ECO:0000256" key="1">
    <source>
        <dbReference type="SAM" id="MobiDB-lite"/>
    </source>
</evidence>
<proteinExistence type="predicted"/>